<evidence type="ECO:0000256" key="4">
    <source>
        <dbReference type="ARBA" id="ARBA00023163"/>
    </source>
</evidence>
<accession>A0ABU4WCI5</accession>
<dbReference type="PROSITE" id="PS00356">
    <property type="entry name" value="HTH_LACI_1"/>
    <property type="match status" value="1"/>
</dbReference>
<evidence type="ECO:0000256" key="2">
    <source>
        <dbReference type="ARBA" id="ARBA00023015"/>
    </source>
</evidence>
<keyword evidence="4" id="KW-0804">Transcription</keyword>
<dbReference type="Gene3D" id="3.40.50.2300">
    <property type="match status" value="2"/>
</dbReference>
<comment type="caution">
    <text evidence="6">The sequence shown here is derived from an EMBL/GenBank/DDBJ whole genome shotgun (WGS) entry which is preliminary data.</text>
</comment>
<organism evidence="6 7">
    <name type="scientific">Candidatus Cetobacterium colombiensis</name>
    <dbReference type="NCBI Taxonomy" id="3073100"/>
    <lineage>
        <taxon>Bacteria</taxon>
        <taxon>Fusobacteriati</taxon>
        <taxon>Fusobacteriota</taxon>
        <taxon>Fusobacteriia</taxon>
        <taxon>Fusobacteriales</taxon>
        <taxon>Fusobacteriaceae</taxon>
        <taxon>Cetobacterium</taxon>
    </lineage>
</organism>
<evidence type="ECO:0000256" key="3">
    <source>
        <dbReference type="ARBA" id="ARBA00023125"/>
    </source>
</evidence>
<dbReference type="Gene3D" id="1.10.260.40">
    <property type="entry name" value="lambda repressor-like DNA-binding domains"/>
    <property type="match status" value="1"/>
</dbReference>
<keyword evidence="1" id="KW-0678">Repressor</keyword>
<dbReference type="SMART" id="SM00354">
    <property type="entry name" value="HTH_LACI"/>
    <property type="match status" value="1"/>
</dbReference>
<dbReference type="PANTHER" id="PTHR30146">
    <property type="entry name" value="LACI-RELATED TRANSCRIPTIONAL REPRESSOR"/>
    <property type="match status" value="1"/>
</dbReference>
<dbReference type="InterPro" id="IPR010982">
    <property type="entry name" value="Lambda_DNA-bd_dom_sf"/>
</dbReference>
<protein>
    <submittedName>
        <fullName evidence="6">LacI family DNA-binding transcriptional regulator</fullName>
    </submittedName>
</protein>
<feature type="domain" description="HTH lacI-type" evidence="5">
    <location>
        <begin position="1"/>
        <end position="55"/>
    </location>
</feature>
<keyword evidence="3 6" id="KW-0238">DNA-binding</keyword>
<dbReference type="RefSeq" id="WP_320314289.1">
    <property type="nucleotide sequence ID" value="NZ_JAVIKH010000016.1"/>
</dbReference>
<keyword evidence="2" id="KW-0805">Transcription regulation</keyword>
<sequence>MNIKEIAKLANVSVATVSRVINKDSKVKSATKEKVESIMKQFKYTPNSHAIRLSKGVKDKTIGLIVPDVGNILFSEMVETICSRAEKENITILLCNTNGDYEKEKKFIKLLMEYRVKGVIYIPGKYVSQKNYSFLNEIRKQNIPIVFLDRKIEGFDFDGVFLDNYEISYNLTKTLLKIKTKKIYFISGALEISSAYDRFLGFKNAIEQNNNFETTYEIKYGDFKFNSGYELGEEILKNHKDEELTIYVANNTMALGFFKILKKYSKNFKKVIIGIFGTSEILDLLLEDQKYVTCKVQNKEIAEKSFEILLKKIENPDLQNENKKYILYNSTIINKLD</sequence>
<dbReference type="CDD" id="cd01392">
    <property type="entry name" value="HTH_LacI"/>
    <property type="match status" value="1"/>
</dbReference>
<dbReference type="CDD" id="cd06267">
    <property type="entry name" value="PBP1_LacI_sugar_binding-like"/>
    <property type="match status" value="1"/>
</dbReference>
<dbReference type="SUPFAM" id="SSF53822">
    <property type="entry name" value="Periplasmic binding protein-like I"/>
    <property type="match status" value="1"/>
</dbReference>
<dbReference type="PROSITE" id="PS50932">
    <property type="entry name" value="HTH_LACI_2"/>
    <property type="match status" value="1"/>
</dbReference>
<dbReference type="Pfam" id="PF13407">
    <property type="entry name" value="Peripla_BP_4"/>
    <property type="match status" value="1"/>
</dbReference>
<evidence type="ECO:0000259" key="5">
    <source>
        <dbReference type="PROSITE" id="PS50932"/>
    </source>
</evidence>
<dbReference type="Proteomes" id="UP001279681">
    <property type="component" value="Unassembled WGS sequence"/>
</dbReference>
<evidence type="ECO:0000256" key="1">
    <source>
        <dbReference type="ARBA" id="ARBA00022491"/>
    </source>
</evidence>
<evidence type="ECO:0000313" key="6">
    <source>
        <dbReference type="EMBL" id="MDX8336934.1"/>
    </source>
</evidence>
<dbReference type="InterPro" id="IPR000843">
    <property type="entry name" value="HTH_LacI"/>
</dbReference>
<evidence type="ECO:0000313" key="7">
    <source>
        <dbReference type="Proteomes" id="UP001279681"/>
    </source>
</evidence>
<name>A0ABU4WCI5_9FUSO</name>
<dbReference type="InterPro" id="IPR028082">
    <property type="entry name" value="Peripla_BP_I"/>
</dbReference>
<dbReference type="GO" id="GO:0003677">
    <property type="term" value="F:DNA binding"/>
    <property type="evidence" value="ECO:0007669"/>
    <property type="project" value="UniProtKB-KW"/>
</dbReference>
<proteinExistence type="predicted"/>
<dbReference type="EMBL" id="JAVIKH010000016">
    <property type="protein sequence ID" value="MDX8336934.1"/>
    <property type="molecule type" value="Genomic_DNA"/>
</dbReference>
<dbReference type="PRINTS" id="PR00036">
    <property type="entry name" value="HTHLACI"/>
</dbReference>
<gene>
    <name evidence="6" type="ORF">RFV38_10565</name>
</gene>
<keyword evidence="7" id="KW-1185">Reference proteome</keyword>
<reference evidence="7" key="1">
    <citation type="submission" date="2023-07" db="EMBL/GenBank/DDBJ databases">
        <authorList>
            <person name="Colorado M.A."/>
            <person name="Villamil L.M."/>
            <person name="Melo J.F."/>
            <person name="Rodriguez J.A."/>
            <person name="Ruiz R.Y."/>
        </authorList>
    </citation>
    <scope>NUCLEOTIDE SEQUENCE [LARGE SCALE GENOMIC DNA]</scope>
    <source>
        <strain evidence="7">C33</strain>
    </source>
</reference>
<dbReference type="SUPFAM" id="SSF47413">
    <property type="entry name" value="lambda repressor-like DNA-binding domains"/>
    <property type="match status" value="1"/>
</dbReference>
<dbReference type="PANTHER" id="PTHR30146:SF148">
    <property type="entry name" value="HTH-TYPE TRANSCRIPTIONAL REPRESSOR PURR-RELATED"/>
    <property type="match status" value="1"/>
</dbReference>
<dbReference type="InterPro" id="IPR025997">
    <property type="entry name" value="SBP_2_dom"/>
</dbReference>
<dbReference type="Pfam" id="PF00356">
    <property type="entry name" value="LacI"/>
    <property type="match status" value="1"/>
</dbReference>